<evidence type="ECO:0000256" key="2">
    <source>
        <dbReference type="SAM" id="SignalP"/>
    </source>
</evidence>
<dbReference type="RefSeq" id="WP_075134151.1">
    <property type="nucleotide sequence ID" value="NZ_MSIF01000008.1"/>
</dbReference>
<feature type="chain" id="PRO_5030849034" evidence="2">
    <location>
        <begin position="35"/>
        <end position="123"/>
    </location>
</feature>
<dbReference type="AlphaFoldDB" id="A0A7Z1AX59"/>
<comment type="caution">
    <text evidence="3">The sequence shown here is derived from an EMBL/GenBank/DDBJ whole genome shotgun (WGS) entry which is preliminary data.</text>
</comment>
<feature type="transmembrane region" description="Helical" evidence="1">
    <location>
        <begin position="66"/>
        <end position="87"/>
    </location>
</feature>
<dbReference type="EMBL" id="MSIF01000008">
    <property type="protein sequence ID" value="OLF09760.1"/>
    <property type="molecule type" value="Genomic_DNA"/>
</dbReference>
<gene>
    <name evidence="3" type="ORF">BLA60_18445</name>
</gene>
<evidence type="ECO:0000313" key="4">
    <source>
        <dbReference type="Proteomes" id="UP000185696"/>
    </source>
</evidence>
<organism evidence="3 4">
    <name type="scientific">Actinophytocola xinjiangensis</name>
    <dbReference type="NCBI Taxonomy" id="485602"/>
    <lineage>
        <taxon>Bacteria</taxon>
        <taxon>Bacillati</taxon>
        <taxon>Actinomycetota</taxon>
        <taxon>Actinomycetes</taxon>
        <taxon>Pseudonocardiales</taxon>
        <taxon>Pseudonocardiaceae</taxon>
    </lineage>
</organism>
<evidence type="ECO:0000313" key="3">
    <source>
        <dbReference type="EMBL" id="OLF09760.1"/>
    </source>
</evidence>
<accession>A0A7Z1AX59</accession>
<keyword evidence="1" id="KW-0472">Membrane</keyword>
<sequence length="123" mass="12676">MRSGAASRARQILLLCALALSVLGMHHVAAPSHAAGPAMTVEAMTVEAPTVEPPAGDHQPDTGHDLLHLCLVVLSAAVLLLVGWGLATTFPTGATRAGRPPAFSRTRVVAGRSLLTSVCVLRL</sequence>
<keyword evidence="1" id="KW-0812">Transmembrane</keyword>
<keyword evidence="2" id="KW-0732">Signal</keyword>
<dbReference type="Proteomes" id="UP000185696">
    <property type="component" value="Unassembled WGS sequence"/>
</dbReference>
<protein>
    <submittedName>
        <fullName evidence="3">Uncharacterized protein</fullName>
    </submittedName>
</protein>
<feature type="signal peptide" evidence="2">
    <location>
        <begin position="1"/>
        <end position="34"/>
    </location>
</feature>
<keyword evidence="1" id="KW-1133">Transmembrane helix</keyword>
<evidence type="ECO:0000256" key="1">
    <source>
        <dbReference type="SAM" id="Phobius"/>
    </source>
</evidence>
<reference evidence="3 4" key="1">
    <citation type="submission" date="2016-12" db="EMBL/GenBank/DDBJ databases">
        <title>The draft genome sequence of Actinophytocola xinjiangensis.</title>
        <authorList>
            <person name="Wang W."/>
            <person name="Yuan L."/>
        </authorList>
    </citation>
    <scope>NUCLEOTIDE SEQUENCE [LARGE SCALE GENOMIC DNA]</scope>
    <source>
        <strain evidence="3 4">CGMCC 4.4663</strain>
    </source>
</reference>
<keyword evidence="4" id="KW-1185">Reference proteome</keyword>
<proteinExistence type="predicted"/>
<name>A0A7Z1AX59_9PSEU</name>